<dbReference type="HOGENOM" id="CLU_2400648_0_0_1"/>
<reference evidence="2" key="1">
    <citation type="journal article" date="2013" name="Genome Announc.">
        <title>Draft genome sequence of the basidiomycetous yeast-like fungus Pseudozyma hubeiensis SY62, which produces an abundant amount of the biosurfactant mannosylerythritol lipids.</title>
        <authorList>
            <person name="Konishi M."/>
            <person name="Hatada Y."/>
            <person name="Horiuchi J."/>
        </authorList>
    </citation>
    <scope>NUCLEOTIDE SEQUENCE [LARGE SCALE GENOMIC DNA]</scope>
    <source>
        <strain evidence="2">SY62</strain>
    </source>
</reference>
<organism evidence="1 2">
    <name type="scientific">Pseudozyma hubeiensis (strain SY62)</name>
    <name type="common">Yeast</name>
    <dbReference type="NCBI Taxonomy" id="1305764"/>
    <lineage>
        <taxon>Eukaryota</taxon>
        <taxon>Fungi</taxon>
        <taxon>Dikarya</taxon>
        <taxon>Basidiomycota</taxon>
        <taxon>Ustilaginomycotina</taxon>
        <taxon>Ustilaginomycetes</taxon>
        <taxon>Ustilaginales</taxon>
        <taxon>Ustilaginaceae</taxon>
        <taxon>Pseudozyma</taxon>
    </lineage>
</organism>
<dbReference type="Proteomes" id="UP000014071">
    <property type="component" value="Unassembled WGS sequence"/>
</dbReference>
<evidence type="ECO:0000313" key="2">
    <source>
        <dbReference type="Proteomes" id="UP000014071"/>
    </source>
</evidence>
<keyword evidence="1" id="KW-0540">Nuclease</keyword>
<keyword evidence="2" id="KW-1185">Reference proteome</keyword>
<dbReference type="RefSeq" id="XP_012192690.1">
    <property type="nucleotide sequence ID" value="XM_012337300.1"/>
</dbReference>
<keyword evidence="1" id="KW-0378">Hydrolase</keyword>
<keyword evidence="1" id="KW-0269">Exonuclease</keyword>
<dbReference type="GO" id="GO:0004527">
    <property type="term" value="F:exonuclease activity"/>
    <property type="evidence" value="ECO:0007669"/>
    <property type="project" value="UniProtKB-KW"/>
</dbReference>
<protein>
    <submittedName>
        <fullName evidence="1">Exonuclease Kem1</fullName>
    </submittedName>
</protein>
<dbReference type="AlphaFoldDB" id="R9PCG9"/>
<name>R9PCG9_PSEHS</name>
<accession>R9PCG9</accession>
<proteinExistence type="predicted"/>
<sequence>MADTGTISARCQPFFRPRSLSRRVGLDLAMEGSRMGIVSHPRLAVDGDRIVVGVQVEQRDRKVEHGKEEVVGRSGDIEVPFKAAERVAVRSSQ</sequence>
<gene>
    <name evidence="1" type="ORF">PHSY_006701</name>
</gene>
<dbReference type="GeneID" id="24111969"/>
<dbReference type="EMBL" id="DF238822">
    <property type="protein sequence ID" value="GAC99103.1"/>
    <property type="molecule type" value="Genomic_DNA"/>
</dbReference>
<evidence type="ECO:0000313" key="1">
    <source>
        <dbReference type="EMBL" id="GAC99103.1"/>
    </source>
</evidence>